<evidence type="ECO:0008006" key="4">
    <source>
        <dbReference type="Google" id="ProtNLM"/>
    </source>
</evidence>
<feature type="transmembrane region" description="Helical" evidence="1">
    <location>
        <begin position="82"/>
        <end position="101"/>
    </location>
</feature>
<keyword evidence="1" id="KW-0812">Transmembrane</keyword>
<accession>A0ABV6QQ27</accession>
<dbReference type="Proteomes" id="UP001589890">
    <property type="component" value="Unassembled WGS sequence"/>
</dbReference>
<evidence type="ECO:0000256" key="1">
    <source>
        <dbReference type="SAM" id="Phobius"/>
    </source>
</evidence>
<feature type="transmembrane region" description="Helical" evidence="1">
    <location>
        <begin position="107"/>
        <end position="124"/>
    </location>
</feature>
<keyword evidence="1" id="KW-1133">Transmembrane helix</keyword>
<name>A0ABV6QQ27_9ACTN</name>
<protein>
    <recommendedName>
        <fullName evidence="4">MFS transporter</fullName>
    </recommendedName>
</protein>
<feature type="transmembrane region" description="Helical" evidence="1">
    <location>
        <begin position="48"/>
        <end position="70"/>
    </location>
</feature>
<evidence type="ECO:0000313" key="2">
    <source>
        <dbReference type="EMBL" id="MFC0626739.1"/>
    </source>
</evidence>
<evidence type="ECO:0000313" key="3">
    <source>
        <dbReference type="Proteomes" id="UP001589890"/>
    </source>
</evidence>
<proteinExistence type="predicted"/>
<organism evidence="2 3">
    <name type="scientific">Kribbella deserti</name>
    <dbReference type="NCBI Taxonomy" id="1926257"/>
    <lineage>
        <taxon>Bacteria</taxon>
        <taxon>Bacillati</taxon>
        <taxon>Actinomycetota</taxon>
        <taxon>Actinomycetes</taxon>
        <taxon>Propionibacteriales</taxon>
        <taxon>Kribbellaceae</taxon>
        <taxon>Kribbella</taxon>
    </lineage>
</organism>
<reference evidence="2 3" key="1">
    <citation type="submission" date="2024-09" db="EMBL/GenBank/DDBJ databases">
        <authorList>
            <person name="Sun Q."/>
            <person name="Mori K."/>
        </authorList>
    </citation>
    <scope>NUCLEOTIDE SEQUENCE [LARGE SCALE GENOMIC DNA]</scope>
    <source>
        <strain evidence="2 3">CGMCC 1.15906</strain>
    </source>
</reference>
<keyword evidence="1" id="KW-0472">Membrane</keyword>
<comment type="caution">
    <text evidence="2">The sequence shown here is derived from an EMBL/GenBank/DDBJ whole genome shotgun (WGS) entry which is preliminary data.</text>
</comment>
<dbReference type="EMBL" id="JBHLTC010000029">
    <property type="protein sequence ID" value="MFC0626739.1"/>
    <property type="molecule type" value="Genomic_DNA"/>
</dbReference>
<sequence length="142" mass="15024">MTSPLRSTAAVVAGIAVIGILSNGVDTVLEQSGVFPSIAEQREQGFRTPWMVALALAYRLLFAYVGGWLTARFAPANPAKHVVVLIVIGTTLGALGAIASWDVAPAWFTVLMLLGTPVAAWLGGMRVRRSREVRVPAVALGR</sequence>
<dbReference type="RefSeq" id="WP_380050697.1">
    <property type="nucleotide sequence ID" value="NZ_JBHLTC010000029.1"/>
</dbReference>
<gene>
    <name evidence="2" type="ORF">ACFFGN_21845</name>
</gene>
<keyword evidence="3" id="KW-1185">Reference proteome</keyword>